<keyword evidence="1" id="KW-0472">Membrane</keyword>
<accession>M2B217</accession>
<protein>
    <submittedName>
        <fullName evidence="2">Membrane protein</fullName>
    </submittedName>
</protein>
<dbReference type="PATRIC" id="fig|1263867.3.peg.360"/>
<dbReference type="Proteomes" id="UP000011529">
    <property type="component" value="Unassembled WGS sequence"/>
</dbReference>
<gene>
    <name evidence="2" type="ORF">RE6C_00333</name>
</gene>
<name>M2B217_9BACT</name>
<keyword evidence="1" id="KW-1133">Transmembrane helix</keyword>
<feature type="transmembrane region" description="Helical" evidence="1">
    <location>
        <begin position="52"/>
        <end position="71"/>
    </location>
</feature>
<keyword evidence="1" id="KW-0812">Transmembrane</keyword>
<sequence length="196" mass="20701">MKINRRDSVIAVVLPSELDHIPALNPYSTLSQATSDSGSAAGPSILYTIQTVWIATGISLLTLAIIASLIFDGSLRRLFFSDDSYVASFSASVPVAAFFAVGCLAGWWFQSSRIALLTTAVLVASFGTILWVSDYLHDFGEGDQIIAYLGIGVLSGGSFGLTAFLIRNTGARAVFSIAPHLCFGIGYAAALHTMSP</sequence>
<evidence type="ECO:0000313" key="2">
    <source>
        <dbReference type="EMBL" id="EMB18937.1"/>
    </source>
</evidence>
<dbReference type="AlphaFoldDB" id="M2B217"/>
<feature type="transmembrane region" description="Helical" evidence="1">
    <location>
        <begin position="114"/>
        <end position="133"/>
    </location>
</feature>
<feature type="transmembrane region" description="Helical" evidence="1">
    <location>
        <begin position="91"/>
        <end position="109"/>
    </location>
</feature>
<evidence type="ECO:0000313" key="3">
    <source>
        <dbReference type="Proteomes" id="UP000011529"/>
    </source>
</evidence>
<feature type="transmembrane region" description="Helical" evidence="1">
    <location>
        <begin position="145"/>
        <end position="166"/>
    </location>
</feature>
<evidence type="ECO:0000256" key="1">
    <source>
        <dbReference type="SAM" id="Phobius"/>
    </source>
</evidence>
<comment type="caution">
    <text evidence="2">The sequence shown here is derived from an EMBL/GenBank/DDBJ whole genome shotgun (WGS) entry which is preliminary data.</text>
</comment>
<organism evidence="2 3">
    <name type="scientific">Rhodopirellula europaea 6C</name>
    <dbReference type="NCBI Taxonomy" id="1263867"/>
    <lineage>
        <taxon>Bacteria</taxon>
        <taxon>Pseudomonadati</taxon>
        <taxon>Planctomycetota</taxon>
        <taxon>Planctomycetia</taxon>
        <taxon>Pirellulales</taxon>
        <taxon>Pirellulaceae</taxon>
        <taxon>Rhodopirellula</taxon>
    </lineage>
</organism>
<proteinExistence type="predicted"/>
<dbReference type="EMBL" id="ANMO01000019">
    <property type="protein sequence ID" value="EMB18937.1"/>
    <property type="molecule type" value="Genomic_DNA"/>
</dbReference>
<reference evidence="2" key="2">
    <citation type="journal article" date="2013" name="Mar. Genomics">
        <title>Expression of sulfatases in Rhodopirellula baltica and the diversity of sulfatases in the genus Rhodopirellula.</title>
        <authorList>
            <person name="Wegner C.E."/>
            <person name="Richter-Heitmann T."/>
            <person name="Klindworth A."/>
            <person name="Klockow C."/>
            <person name="Richter M."/>
            <person name="Achstetter T."/>
            <person name="Glockner F.O."/>
            <person name="Harder J."/>
        </authorList>
    </citation>
    <scope>NUCLEOTIDE SEQUENCE [LARGE SCALE GENOMIC DNA]</scope>
    <source>
        <strain evidence="2">6C</strain>
    </source>
</reference>
<keyword evidence="3" id="KW-1185">Reference proteome</keyword>
<reference evidence="2" key="1">
    <citation type="submission" date="2012-11" db="EMBL/GenBank/DDBJ databases">
        <title>Permanent draft genomes of Rhodopirellula europaea strain SH398 and 6C.</title>
        <authorList>
            <person name="Richter M."/>
            <person name="Richter-Heitmann T."/>
            <person name="Frank C."/>
            <person name="Harder J."/>
            <person name="Glockner F.O."/>
        </authorList>
    </citation>
    <scope>NUCLEOTIDE SEQUENCE</scope>
    <source>
        <strain evidence="2">6C</strain>
    </source>
</reference>
<feature type="transmembrane region" description="Helical" evidence="1">
    <location>
        <begin position="173"/>
        <end position="194"/>
    </location>
</feature>